<feature type="region of interest" description="Disordered" evidence="1">
    <location>
        <begin position="1"/>
        <end position="20"/>
    </location>
</feature>
<proteinExistence type="predicted"/>
<keyword evidence="2" id="KW-1133">Transmembrane helix</keyword>
<keyword evidence="4" id="KW-1185">Reference proteome</keyword>
<feature type="compositionally biased region" description="Gly residues" evidence="1">
    <location>
        <begin position="142"/>
        <end position="152"/>
    </location>
</feature>
<keyword evidence="2" id="KW-0812">Transmembrane</keyword>
<feature type="transmembrane region" description="Helical" evidence="2">
    <location>
        <begin position="224"/>
        <end position="244"/>
    </location>
</feature>
<dbReference type="AlphaFoldDB" id="A0AAN6PCM7"/>
<evidence type="ECO:0000256" key="1">
    <source>
        <dbReference type="SAM" id="MobiDB-lite"/>
    </source>
</evidence>
<feature type="region of interest" description="Disordered" evidence="1">
    <location>
        <begin position="423"/>
        <end position="442"/>
    </location>
</feature>
<gene>
    <name evidence="3" type="ORF">C8A01DRAFT_47985</name>
</gene>
<feature type="compositionally biased region" description="Gly residues" evidence="1">
    <location>
        <begin position="159"/>
        <end position="179"/>
    </location>
</feature>
<organism evidence="3 4">
    <name type="scientific">Parachaetomium inaequale</name>
    <dbReference type="NCBI Taxonomy" id="2588326"/>
    <lineage>
        <taxon>Eukaryota</taxon>
        <taxon>Fungi</taxon>
        <taxon>Dikarya</taxon>
        <taxon>Ascomycota</taxon>
        <taxon>Pezizomycotina</taxon>
        <taxon>Sordariomycetes</taxon>
        <taxon>Sordariomycetidae</taxon>
        <taxon>Sordariales</taxon>
        <taxon>Chaetomiaceae</taxon>
        <taxon>Parachaetomium</taxon>
    </lineage>
</organism>
<feature type="region of interest" description="Disordered" evidence="1">
    <location>
        <begin position="296"/>
        <end position="323"/>
    </location>
</feature>
<feature type="region of interest" description="Disordered" evidence="1">
    <location>
        <begin position="33"/>
        <end position="216"/>
    </location>
</feature>
<protein>
    <submittedName>
        <fullName evidence="3">Uncharacterized protein</fullName>
    </submittedName>
</protein>
<evidence type="ECO:0000256" key="2">
    <source>
        <dbReference type="SAM" id="Phobius"/>
    </source>
</evidence>
<dbReference type="EMBL" id="MU854430">
    <property type="protein sequence ID" value="KAK4038418.1"/>
    <property type="molecule type" value="Genomic_DNA"/>
</dbReference>
<feature type="compositionally biased region" description="Low complexity" evidence="1">
    <location>
        <begin position="183"/>
        <end position="210"/>
    </location>
</feature>
<keyword evidence="2" id="KW-0472">Membrane</keyword>
<evidence type="ECO:0000313" key="4">
    <source>
        <dbReference type="Proteomes" id="UP001303115"/>
    </source>
</evidence>
<dbReference type="Proteomes" id="UP001303115">
    <property type="component" value="Unassembled WGS sequence"/>
</dbReference>
<dbReference type="PRINTS" id="PR01217">
    <property type="entry name" value="PRICHEXTENSN"/>
</dbReference>
<feature type="compositionally biased region" description="Low complexity" evidence="1">
    <location>
        <begin position="44"/>
        <end position="54"/>
    </location>
</feature>
<feature type="compositionally biased region" description="Low complexity" evidence="1">
    <location>
        <begin position="358"/>
        <end position="371"/>
    </location>
</feature>
<accession>A0AAN6PCM7</accession>
<feature type="compositionally biased region" description="Low complexity" evidence="1">
    <location>
        <begin position="296"/>
        <end position="305"/>
    </location>
</feature>
<evidence type="ECO:0000313" key="3">
    <source>
        <dbReference type="EMBL" id="KAK4038418.1"/>
    </source>
</evidence>
<comment type="caution">
    <text evidence="3">The sequence shown here is derived from an EMBL/GenBank/DDBJ whole genome shotgun (WGS) entry which is preliminary data.</text>
</comment>
<reference evidence="4" key="1">
    <citation type="journal article" date="2023" name="Mol. Phylogenet. Evol.">
        <title>Genome-scale phylogeny and comparative genomics of the fungal order Sordariales.</title>
        <authorList>
            <person name="Hensen N."/>
            <person name="Bonometti L."/>
            <person name="Westerberg I."/>
            <person name="Brannstrom I.O."/>
            <person name="Guillou S."/>
            <person name="Cros-Aarteil S."/>
            <person name="Calhoun S."/>
            <person name="Haridas S."/>
            <person name="Kuo A."/>
            <person name="Mondo S."/>
            <person name="Pangilinan J."/>
            <person name="Riley R."/>
            <person name="LaButti K."/>
            <person name="Andreopoulos B."/>
            <person name="Lipzen A."/>
            <person name="Chen C."/>
            <person name="Yan M."/>
            <person name="Daum C."/>
            <person name="Ng V."/>
            <person name="Clum A."/>
            <person name="Steindorff A."/>
            <person name="Ohm R.A."/>
            <person name="Martin F."/>
            <person name="Silar P."/>
            <person name="Natvig D.O."/>
            <person name="Lalanne C."/>
            <person name="Gautier V."/>
            <person name="Ament-Velasquez S.L."/>
            <person name="Kruys A."/>
            <person name="Hutchinson M.I."/>
            <person name="Powell A.J."/>
            <person name="Barry K."/>
            <person name="Miller A.N."/>
            <person name="Grigoriev I.V."/>
            <person name="Debuchy R."/>
            <person name="Gladieux P."/>
            <person name="Hiltunen Thoren M."/>
            <person name="Johannesson H."/>
        </authorList>
    </citation>
    <scope>NUCLEOTIDE SEQUENCE [LARGE SCALE GENOMIC DNA]</scope>
    <source>
        <strain evidence="4">CBS 284.82</strain>
    </source>
</reference>
<feature type="compositionally biased region" description="Pro residues" evidence="1">
    <location>
        <begin position="94"/>
        <end position="106"/>
    </location>
</feature>
<sequence length="442" mass="44435">MPIADDAAFERRQWGWGGGTSNRTPWWCSFWPSACATSTGGGSTPTSTRRQTSTAKPPINSPTSTAPRTTVPQPAPPVATQPPAAPPAATQSSNPPPQPQPQPAPSPTSQTRVPPPMPPPTNTERPGALTTSVSPVAVQPGGSSGNSTGDGNGWPTQGGESGAGTGKGDEGPGPTGASGTGNPPAQSAVPPASTPSTSNTPGIDGGDAATGSGGSSGGGLPPGAIAGIVVGLLLLLALLGLLLYRFRRSPVVQRMLAPLSKLGGGLGGFSRVDTPGGDGMDRNLITPSPVAAATAGGSAAAAVTTSNRGHHPPPSQPPMRQTGHLHPLSIPAAAAARDSNRVSVFTYDSVATTGFTPSPVSPMSPSTMLSPGTVRTSRPIQEPPDPRIIASANARMAWPMPPGPSPAIQHPDGPQYLNFQQSGETVVRINQPPRSNRRSGGY</sequence>
<name>A0AAN6PCM7_9PEZI</name>
<feature type="compositionally biased region" description="Pro residues" evidence="1">
    <location>
        <begin position="73"/>
        <end position="86"/>
    </location>
</feature>
<feature type="region of interest" description="Disordered" evidence="1">
    <location>
        <begin position="358"/>
        <end position="384"/>
    </location>
</feature>